<evidence type="ECO:0000256" key="2">
    <source>
        <dbReference type="ARBA" id="ARBA00023125"/>
    </source>
</evidence>
<dbReference type="Gene3D" id="1.10.10.60">
    <property type="entry name" value="Homeodomain-like"/>
    <property type="match status" value="1"/>
</dbReference>
<dbReference type="InterPro" id="IPR009057">
    <property type="entry name" value="Homeodomain-like_sf"/>
</dbReference>
<proteinExistence type="predicted"/>
<dbReference type="PROSITE" id="PS01124">
    <property type="entry name" value="HTH_ARAC_FAMILY_2"/>
    <property type="match status" value="1"/>
</dbReference>
<sequence>MARWNIAPGRTSRQELLAFPCINLVIQPTGVTLAGVSTGASHRDLTGSGWVLAALLLPSSARSFGFEPRSVLGREVTLAAEGLLEPVRQLMDAPAPQEQLNSAVDLLAGWIEQKVTCTDQHGLIANKMLSLVAERREIVNVIQLADALGLSVRSLQRLCAEYVGLSPLTVIRRYRLQEAAQRLRENPEISITQIAAELEYADHAHLTKDFRQVLGFTPSAYRAGSLD</sequence>
<gene>
    <name evidence="5" type="ORF">GCM10007173_16120</name>
</gene>
<feature type="domain" description="HTH araC/xylS-type" evidence="4">
    <location>
        <begin position="126"/>
        <end position="224"/>
    </location>
</feature>
<dbReference type="InterPro" id="IPR050204">
    <property type="entry name" value="AraC_XylS_family_regulators"/>
</dbReference>
<evidence type="ECO:0000256" key="1">
    <source>
        <dbReference type="ARBA" id="ARBA00023015"/>
    </source>
</evidence>
<accession>A0ABQ2DHD8</accession>
<evidence type="ECO:0000256" key="3">
    <source>
        <dbReference type="ARBA" id="ARBA00023163"/>
    </source>
</evidence>
<keyword evidence="2" id="KW-0238">DNA-binding</keyword>
<dbReference type="EMBL" id="BMKX01000003">
    <property type="protein sequence ID" value="GGJ58118.1"/>
    <property type="molecule type" value="Genomic_DNA"/>
</dbReference>
<keyword evidence="1" id="KW-0805">Transcription regulation</keyword>
<dbReference type="SUPFAM" id="SSF46689">
    <property type="entry name" value="Homeodomain-like"/>
    <property type="match status" value="1"/>
</dbReference>
<dbReference type="InterPro" id="IPR018060">
    <property type="entry name" value="HTH_AraC"/>
</dbReference>
<dbReference type="Pfam" id="PF12833">
    <property type="entry name" value="HTH_18"/>
    <property type="match status" value="1"/>
</dbReference>
<dbReference type="PANTHER" id="PTHR46796">
    <property type="entry name" value="HTH-TYPE TRANSCRIPTIONAL ACTIVATOR RHAS-RELATED"/>
    <property type="match status" value="1"/>
</dbReference>
<dbReference type="Proteomes" id="UP000606115">
    <property type="component" value="Unassembled WGS sequence"/>
</dbReference>
<comment type="caution">
    <text evidence="5">The sequence shown here is derived from an EMBL/GenBank/DDBJ whole genome shotgun (WGS) entry which is preliminary data.</text>
</comment>
<organism evidence="5 6">
    <name type="scientific">Glutamicibacter ardleyensis</name>
    <dbReference type="NCBI Taxonomy" id="225894"/>
    <lineage>
        <taxon>Bacteria</taxon>
        <taxon>Bacillati</taxon>
        <taxon>Actinomycetota</taxon>
        <taxon>Actinomycetes</taxon>
        <taxon>Micrococcales</taxon>
        <taxon>Micrococcaceae</taxon>
        <taxon>Glutamicibacter</taxon>
    </lineage>
</organism>
<dbReference type="PANTHER" id="PTHR46796:SF13">
    <property type="entry name" value="HTH-TYPE TRANSCRIPTIONAL ACTIVATOR RHAS"/>
    <property type="match status" value="1"/>
</dbReference>
<evidence type="ECO:0000313" key="6">
    <source>
        <dbReference type="Proteomes" id="UP000606115"/>
    </source>
</evidence>
<name>A0ABQ2DHD8_9MICC</name>
<dbReference type="SMART" id="SM00342">
    <property type="entry name" value="HTH_ARAC"/>
    <property type="match status" value="1"/>
</dbReference>
<evidence type="ECO:0000313" key="5">
    <source>
        <dbReference type="EMBL" id="GGJ58118.1"/>
    </source>
</evidence>
<protein>
    <submittedName>
        <fullName evidence="5">AraC family transcriptional regulator</fullName>
    </submittedName>
</protein>
<keyword evidence="3" id="KW-0804">Transcription</keyword>
<reference evidence="6" key="1">
    <citation type="journal article" date="2019" name="Int. J. Syst. Evol. Microbiol.">
        <title>The Global Catalogue of Microorganisms (GCM) 10K type strain sequencing project: providing services to taxonomists for standard genome sequencing and annotation.</title>
        <authorList>
            <consortium name="The Broad Institute Genomics Platform"/>
            <consortium name="The Broad Institute Genome Sequencing Center for Infectious Disease"/>
            <person name="Wu L."/>
            <person name="Ma J."/>
        </authorList>
    </citation>
    <scope>NUCLEOTIDE SEQUENCE [LARGE SCALE GENOMIC DNA]</scope>
    <source>
        <strain evidence="6">CGMCC 1.3685</strain>
    </source>
</reference>
<evidence type="ECO:0000259" key="4">
    <source>
        <dbReference type="PROSITE" id="PS01124"/>
    </source>
</evidence>
<keyword evidence="6" id="KW-1185">Reference proteome</keyword>